<keyword evidence="2" id="KW-1185">Reference proteome</keyword>
<evidence type="ECO:0000313" key="2">
    <source>
        <dbReference type="Proteomes" id="UP000199120"/>
    </source>
</evidence>
<proteinExistence type="predicted"/>
<dbReference type="RefSeq" id="WP_090550332.1">
    <property type="nucleotide sequence ID" value="NZ_FNSR01000002.1"/>
</dbReference>
<dbReference type="STRING" id="416943.SAMN05445871_5084"/>
<dbReference type="Proteomes" id="UP000199120">
    <property type="component" value="Unassembled WGS sequence"/>
</dbReference>
<gene>
    <name evidence="1" type="ORF">SAMN05192542_11344</name>
</gene>
<dbReference type="AlphaFoldDB" id="A0A1H7SUI6"/>
<reference evidence="2" key="1">
    <citation type="submission" date="2016-10" db="EMBL/GenBank/DDBJ databases">
        <authorList>
            <person name="Varghese N."/>
            <person name="Submissions S."/>
        </authorList>
    </citation>
    <scope>NUCLEOTIDE SEQUENCE [LARGE SCALE GENOMIC DNA]</scope>
    <source>
        <strain evidence="2">LMG 26416</strain>
    </source>
</reference>
<evidence type="ECO:0000313" key="1">
    <source>
        <dbReference type="EMBL" id="SEL76231.1"/>
    </source>
</evidence>
<name>A0A1H7SUI6_9BURK</name>
<dbReference type="OrthoDB" id="1453999at2"/>
<sequence>MRANQMLPDHVNEVDVHGTTVRKGTVAAFLANARVWSDPRASEPARADAAADIVDALPALRALGLFDVFDIRDDALRAWIDAQPATSSAREVRT</sequence>
<dbReference type="EMBL" id="FOAJ01000013">
    <property type="protein sequence ID" value="SEL76231.1"/>
    <property type="molecule type" value="Genomic_DNA"/>
</dbReference>
<accession>A0A1H7SUI6</accession>
<protein>
    <recommendedName>
        <fullName evidence="3">Preprotein translocase subunit SecD</fullName>
    </recommendedName>
</protein>
<organism evidence="1 2">
    <name type="scientific">Paraburkholderia caballeronis</name>
    <dbReference type="NCBI Taxonomy" id="416943"/>
    <lineage>
        <taxon>Bacteria</taxon>
        <taxon>Pseudomonadati</taxon>
        <taxon>Pseudomonadota</taxon>
        <taxon>Betaproteobacteria</taxon>
        <taxon>Burkholderiales</taxon>
        <taxon>Burkholderiaceae</taxon>
        <taxon>Paraburkholderia</taxon>
    </lineage>
</organism>
<evidence type="ECO:0008006" key="3">
    <source>
        <dbReference type="Google" id="ProtNLM"/>
    </source>
</evidence>